<protein>
    <submittedName>
        <fullName evidence="2">Uncharacterized protein</fullName>
    </submittedName>
</protein>
<dbReference type="AlphaFoldDB" id="A0A2G5SHP1"/>
<evidence type="ECO:0000313" key="2">
    <source>
        <dbReference type="EMBL" id="PIC14588.1"/>
    </source>
</evidence>
<gene>
    <name evidence="2" type="ORF">B9Z55_026846</name>
</gene>
<reference evidence="3" key="1">
    <citation type="submission" date="2017-10" db="EMBL/GenBank/DDBJ databases">
        <title>Rapid genome shrinkage in a self-fertile nematode reveals novel sperm competition proteins.</title>
        <authorList>
            <person name="Yin D."/>
            <person name="Schwarz E.M."/>
            <person name="Thomas C.G."/>
            <person name="Felde R.L."/>
            <person name="Korf I.F."/>
            <person name="Cutter A.D."/>
            <person name="Schartner C.M."/>
            <person name="Ralston E.J."/>
            <person name="Meyer B.J."/>
            <person name="Haag E.S."/>
        </authorList>
    </citation>
    <scope>NUCLEOTIDE SEQUENCE [LARGE SCALE GENOMIC DNA]</scope>
    <source>
        <strain evidence="3">JU1422</strain>
    </source>
</reference>
<proteinExistence type="predicted"/>
<dbReference type="OrthoDB" id="5893133at2759"/>
<dbReference type="Proteomes" id="UP000230233">
    <property type="component" value="Unassembled WGS sequence"/>
</dbReference>
<accession>A0A2G5SHP1</accession>
<evidence type="ECO:0000313" key="3">
    <source>
        <dbReference type="Proteomes" id="UP000230233"/>
    </source>
</evidence>
<keyword evidence="1" id="KW-0175">Coiled coil</keyword>
<dbReference type="EMBL" id="PDUG01000007">
    <property type="protein sequence ID" value="PIC14588.1"/>
    <property type="molecule type" value="Genomic_DNA"/>
</dbReference>
<sequence>MDKEENRIWIEDRIWIEYLKGLEQLHKEWKAERRAKRREERRLIKENIRKQKKQWKLAQDRAQAAKEKYRRYRKKVRASRRKKVQWLKKRNWLPMRIFHLFFWIRPMNMLICNASQICYWGLLSIELHVSKYRLKKKRKKRFLVNVCQMTQIPT</sequence>
<feature type="coiled-coil region" evidence="1">
    <location>
        <begin position="19"/>
        <end position="82"/>
    </location>
</feature>
<comment type="caution">
    <text evidence="2">The sequence shown here is derived from an EMBL/GenBank/DDBJ whole genome shotgun (WGS) entry which is preliminary data.</text>
</comment>
<organism evidence="2 3">
    <name type="scientific">Caenorhabditis nigoni</name>
    <dbReference type="NCBI Taxonomy" id="1611254"/>
    <lineage>
        <taxon>Eukaryota</taxon>
        <taxon>Metazoa</taxon>
        <taxon>Ecdysozoa</taxon>
        <taxon>Nematoda</taxon>
        <taxon>Chromadorea</taxon>
        <taxon>Rhabditida</taxon>
        <taxon>Rhabditina</taxon>
        <taxon>Rhabditomorpha</taxon>
        <taxon>Rhabditoidea</taxon>
        <taxon>Rhabditidae</taxon>
        <taxon>Peloderinae</taxon>
        <taxon>Caenorhabditis</taxon>
    </lineage>
</organism>
<keyword evidence="3" id="KW-1185">Reference proteome</keyword>
<name>A0A2G5SHP1_9PELO</name>
<evidence type="ECO:0000256" key="1">
    <source>
        <dbReference type="SAM" id="Coils"/>
    </source>
</evidence>